<dbReference type="EMBL" id="FORQ01000002">
    <property type="protein sequence ID" value="SFI92068.1"/>
    <property type="molecule type" value="Genomic_DNA"/>
</dbReference>
<sequence length="165" mass="19100">MKAKVIFNTDEQAATVYIMKILNVQATEVWSHFTEATLLERWWAPAPWKAETVEMNFAPNGFWKYKMTNPENQTQFAGFKFHEINSGRSFDFTDFMADEHGEINPLIPTSNWLVGFTGVEEGMKLTINIHFGSEEEMKTLMKLGFEERVLKSLQQLENILENPKS</sequence>
<evidence type="ECO:0000313" key="3">
    <source>
        <dbReference type="EMBL" id="SFI92068.1"/>
    </source>
</evidence>
<dbReference type="RefSeq" id="WP_089819798.1">
    <property type="nucleotide sequence ID" value="NZ_FORQ01000002.1"/>
</dbReference>
<evidence type="ECO:0000313" key="4">
    <source>
        <dbReference type="Proteomes" id="UP000242560"/>
    </source>
</evidence>
<dbReference type="SUPFAM" id="SSF55961">
    <property type="entry name" value="Bet v1-like"/>
    <property type="match status" value="1"/>
</dbReference>
<dbReference type="CDD" id="cd07814">
    <property type="entry name" value="SRPBCC_CalC_Aha1-like"/>
    <property type="match status" value="1"/>
</dbReference>
<gene>
    <name evidence="3" type="ORF">SAMN05421638_1532</name>
</gene>
<evidence type="ECO:0000259" key="2">
    <source>
        <dbReference type="Pfam" id="PF08327"/>
    </source>
</evidence>
<dbReference type="InterPro" id="IPR013538">
    <property type="entry name" value="ASHA1/2-like_C"/>
</dbReference>
<dbReference type="Pfam" id="PF08327">
    <property type="entry name" value="AHSA1"/>
    <property type="match status" value="1"/>
</dbReference>
<organism evidence="3 4">
    <name type="scientific">Kaistella treverensis</name>
    <dbReference type="NCBI Taxonomy" id="631455"/>
    <lineage>
        <taxon>Bacteria</taxon>
        <taxon>Pseudomonadati</taxon>
        <taxon>Bacteroidota</taxon>
        <taxon>Flavobacteriia</taxon>
        <taxon>Flavobacteriales</taxon>
        <taxon>Weeksellaceae</taxon>
        <taxon>Chryseobacterium group</taxon>
        <taxon>Kaistella</taxon>
    </lineage>
</organism>
<name>A0A1I3M538_9FLAO</name>
<protein>
    <submittedName>
        <fullName evidence="3">Uncharacterized conserved protein YndB, AHSA1/START domain</fullName>
    </submittedName>
</protein>
<proteinExistence type="inferred from homology"/>
<evidence type="ECO:0000256" key="1">
    <source>
        <dbReference type="ARBA" id="ARBA00006817"/>
    </source>
</evidence>
<dbReference type="InterPro" id="IPR023393">
    <property type="entry name" value="START-like_dom_sf"/>
</dbReference>
<accession>A0A1I3M538</accession>
<feature type="domain" description="Activator of Hsp90 ATPase homologue 1/2-like C-terminal" evidence="2">
    <location>
        <begin position="24"/>
        <end position="159"/>
    </location>
</feature>
<reference evidence="4" key="1">
    <citation type="submission" date="2016-10" db="EMBL/GenBank/DDBJ databases">
        <authorList>
            <person name="Varghese N."/>
            <person name="Submissions S."/>
        </authorList>
    </citation>
    <scope>NUCLEOTIDE SEQUENCE [LARGE SCALE GENOMIC DNA]</scope>
    <source>
        <strain evidence="4">DSM 22251</strain>
    </source>
</reference>
<dbReference type="AlphaFoldDB" id="A0A1I3M538"/>
<comment type="similarity">
    <text evidence="1">Belongs to the AHA1 family.</text>
</comment>
<keyword evidence="4" id="KW-1185">Reference proteome</keyword>
<dbReference type="Gene3D" id="3.30.530.20">
    <property type="match status" value="1"/>
</dbReference>
<dbReference type="Proteomes" id="UP000242560">
    <property type="component" value="Unassembled WGS sequence"/>
</dbReference>